<evidence type="ECO:0000313" key="3">
    <source>
        <dbReference type="Proteomes" id="UP000675554"/>
    </source>
</evidence>
<organism evidence="2 3">
    <name type="scientific">Streptomyces daliensis</name>
    <dbReference type="NCBI Taxonomy" id="299421"/>
    <lineage>
        <taxon>Bacteria</taxon>
        <taxon>Bacillati</taxon>
        <taxon>Actinomycetota</taxon>
        <taxon>Actinomycetes</taxon>
        <taxon>Kitasatosporales</taxon>
        <taxon>Streptomycetaceae</taxon>
        <taxon>Streptomyces</taxon>
    </lineage>
</organism>
<feature type="region of interest" description="Disordered" evidence="1">
    <location>
        <begin position="43"/>
        <end position="90"/>
    </location>
</feature>
<dbReference type="InterPro" id="IPR006311">
    <property type="entry name" value="TAT_signal"/>
</dbReference>
<name>A0A8T4INI8_9ACTN</name>
<keyword evidence="3" id="KW-1185">Reference proteome</keyword>
<dbReference type="InterPro" id="IPR017853">
    <property type="entry name" value="GH"/>
</dbReference>
<gene>
    <name evidence="2" type="ORF">KDA82_12125</name>
</gene>
<feature type="region of interest" description="Disordered" evidence="1">
    <location>
        <begin position="1"/>
        <end position="20"/>
    </location>
</feature>
<evidence type="ECO:0000256" key="1">
    <source>
        <dbReference type="SAM" id="MobiDB-lite"/>
    </source>
</evidence>
<proteinExistence type="predicted"/>
<comment type="caution">
    <text evidence="2">The sequence shown here is derived from an EMBL/GenBank/DDBJ whole genome shotgun (WGS) entry which is preliminary data.</text>
</comment>
<dbReference type="AlphaFoldDB" id="A0A8T4INI8"/>
<dbReference type="PROSITE" id="PS51318">
    <property type="entry name" value="TAT"/>
    <property type="match status" value="1"/>
</dbReference>
<dbReference type="Proteomes" id="UP000675554">
    <property type="component" value="Unassembled WGS sequence"/>
</dbReference>
<dbReference type="EMBL" id="JAGSMN010000248">
    <property type="protein sequence ID" value="MBR7673751.1"/>
    <property type="molecule type" value="Genomic_DNA"/>
</dbReference>
<reference evidence="2" key="1">
    <citation type="submission" date="2021-04" db="EMBL/GenBank/DDBJ databases">
        <title>Sequencing of actinobacteria type strains.</title>
        <authorList>
            <person name="Nguyen G.-S."/>
            <person name="Wentzel A."/>
        </authorList>
    </citation>
    <scope>NUCLEOTIDE SEQUENCE</scope>
    <source>
        <strain evidence="2">DSM 42095</strain>
    </source>
</reference>
<accession>A0A8T4INI8</accession>
<dbReference type="SUPFAM" id="SSF51445">
    <property type="entry name" value="(Trans)glycosidases"/>
    <property type="match status" value="1"/>
</dbReference>
<evidence type="ECO:0000313" key="2">
    <source>
        <dbReference type="EMBL" id="MBR7673751.1"/>
    </source>
</evidence>
<sequence length="446" mass="48780">MRRLRLPGSDNEHGDGAGISRRSLLGASASGAAALLLAGCGLGGDDEGSGSGNGGGNGNGGGSGGGSGDDESARPPAPPSGALGANFNEDPSDMTFAQLRGISAGWLRGFIPMREDGTSDPARQEAVATLLKAREEGYGTILSLKFPYQHKALPEAGSSAMDAELARVDKVLDAALGTMDILVIGNEPFLETRRADRGGPAINAFYEHLAEHVIAYRKKHFGARCRTRLYMGALNRLDDPARRTAPTRRWMEFVGKTREIEGVDIHPHVTSLDASQKYLDYVLPHLRDDQKFLATEFSLVLNWGRHMRDKIPAAFASKYDVAPGTRVWQLLKEAAENPFPQEKWDAFLAASPWFHRNRHYLRDQMRKFRDTGKLAVATYGVVQADAMVRDIGPDKTPWMLNSVYASRTVEEGEDGSPGLNKAWYEDFRALQRKRDRLPVRTGETAT</sequence>
<protein>
    <submittedName>
        <fullName evidence="2">Uncharacterized protein</fullName>
    </submittedName>
</protein>
<feature type="compositionally biased region" description="Gly residues" evidence="1">
    <location>
        <begin position="49"/>
        <end position="67"/>
    </location>
</feature>